<sequence>MAAMSKPSSVKVFVTIVLSLVILWAGVAVLIGVFALLIKLFGLTPG</sequence>
<proteinExistence type="predicted"/>
<feature type="transmembrane region" description="Helical" evidence="1">
    <location>
        <begin position="12"/>
        <end position="38"/>
    </location>
</feature>
<keyword evidence="3" id="KW-1185">Reference proteome</keyword>
<accession>A0A1H1HYV6</accession>
<keyword evidence="1" id="KW-0472">Membrane</keyword>
<evidence type="ECO:0000313" key="3">
    <source>
        <dbReference type="Proteomes" id="UP000183487"/>
    </source>
</evidence>
<evidence type="ECO:0000313" key="2">
    <source>
        <dbReference type="EMBL" id="SDR30645.1"/>
    </source>
</evidence>
<gene>
    <name evidence="2" type="ORF">SAMN05443245_4451</name>
</gene>
<dbReference type="Proteomes" id="UP000183487">
    <property type="component" value="Unassembled WGS sequence"/>
</dbReference>
<keyword evidence="1" id="KW-1133">Transmembrane helix</keyword>
<reference evidence="3" key="1">
    <citation type="submission" date="2016-10" db="EMBL/GenBank/DDBJ databases">
        <authorList>
            <person name="Varghese N."/>
        </authorList>
    </citation>
    <scope>NUCLEOTIDE SEQUENCE [LARGE SCALE GENOMIC DNA]</scope>
    <source>
        <strain evidence="3">GAS106B</strain>
    </source>
</reference>
<organism evidence="2 3">
    <name type="scientific">Paraburkholderia fungorum</name>
    <dbReference type="NCBI Taxonomy" id="134537"/>
    <lineage>
        <taxon>Bacteria</taxon>
        <taxon>Pseudomonadati</taxon>
        <taxon>Pseudomonadota</taxon>
        <taxon>Betaproteobacteria</taxon>
        <taxon>Burkholderiales</taxon>
        <taxon>Burkholderiaceae</taxon>
        <taxon>Paraburkholderia</taxon>
    </lineage>
</organism>
<keyword evidence="1" id="KW-0812">Transmembrane</keyword>
<dbReference type="EMBL" id="FNKP01000002">
    <property type="protein sequence ID" value="SDR30645.1"/>
    <property type="molecule type" value="Genomic_DNA"/>
</dbReference>
<name>A0A1H1HYV6_9BURK</name>
<dbReference type="AlphaFoldDB" id="A0A1H1HYV6"/>
<protein>
    <submittedName>
        <fullName evidence="2">Uncharacterized protein</fullName>
    </submittedName>
</protein>
<evidence type="ECO:0000256" key="1">
    <source>
        <dbReference type="SAM" id="Phobius"/>
    </source>
</evidence>